<dbReference type="EMBL" id="NBSK02000003">
    <property type="protein sequence ID" value="KAJ0219474.1"/>
    <property type="molecule type" value="Genomic_DNA"/>
</dbReference>
<sequence length="187" mass="20906">MDRGSVCGLAKIERRIEATPDSHLPTSTGDSTYVLSSSHARARGKLPSLGKLVLAQVYAVRHLRRYFQAHKVDVLTSYPIKQVILWPKNSEHLVKWAIKLGEHEIQHHPRTSIKAKALANWLVEILYTIKGVRTTISVNPLEPKADKEIWKLYTDDAANKEGSESDSEAEYEALQAGLKLTKDVGAK</sequence>
<dbReference type="PANTHER" id="PTHR48475:SF1">
    <property type="entry name" value="RNASE H TYPE-1 DOMAIN-CONTAINING PROTEIN"/>
    <property type="match status" value="1"/>
</dbReference>
<evidence type="ECO:0000313" key="1">
    <source>
        <dbReference type="EMBL" id="KAJ0219474.1"/>
    </source>
</evidence>
<dbReference type="Proteomes" id="UP000235145">
    <property type="component" value="Unassembled WGS sequence"/>
</dbReference>
<protein>
    <recommendedName>
        <fullName evidence="3">Reverse transcriptase RNase H-like domain-containing protein</fullName>
    </recommendedName>
</protein>
<accession>A0A9R1XNI7</accession>
<proteinExistence type="predicted"/>
<comment type="caution">
    <text evidence="1">The sequence shown here is derived from an EMBL/GenBank/DDBJ whole genome shotgun (WGS) entry which is preliminary data.</text>
</comment>
<evidence type="ECO:0008006" key="3">
    <source>
        <dbReference type="Google" id="ProtNLM"/>
    </source>
</evidence>
<gene>
    <name evidence="1" type="ORF">LSAT_V11C300145160</name>
</gene>
<dbReference type="AlphaFoldDB" id="A0A9R1XNI7"/>
<reference evidence="1 2" key="1">
    <citation type="journal article" date="2017" name="Nat. Commun.">
        <title>Genome assembly with in vitro proximity ligation data and whole-genome triplication in lettuce.</title>
        <authorList>
            <person name="Reyes-Chin-Wo S."/>
            <person name="Wang Z."/>
            <person name="Yang X."/>
            <person name="Kozik A."/>
            <person name="Arikit S."/>
            <person name="Song C."/>
            <person name="Xia L."/>
            <person name="Froenicke L."/>
            <person name="Lavelle D.O."/>
            <person name="Truco M.J."/>
            <person name="Xia R."/>
            <person name="Zhu S."/>
            <person name="Xu C."/>
            <person name="Xu H."/>
            <person name="Xu X."/>
            <person name="Cox K."/>
            <person name="Korf I."/>
            <person name="Meyers B.C."/>
            <person name="Michelmore R.W."/>
        </authorList>
    </citation>
    <scope>NUCLEOTIDE SEQUENCE [LARGE SCALE GENOMIC DNA]</scope>
    <source>
        <strain evidence="2">cv. Salinas</strain>
        <tissue evidence="1">Seedlings</tissue>
    </source>
</reference>
<dbReference type="PANTHER" id="PTHR48475">
    <property type="entry name" value="RIBONUCLEASE H"/>
    <property type="match status" value="1"/>
</dbReference>
<evidence type="ECO:0000313" key="2">
    <source>
        <dbReference type="Proteomes" id="UP000235145"/>
    </source>
</evidence>
<name>A0A9R1XNI7_LACSA</name>
<organism evidence="1 2">
    <name type="scientific">Lactuca sativa</name>
    <name type="common">Garden lettuce</name>
    <dbReference type="NCBI Taxonomy" id="4236"/>
    <lineage>
        <taxon>Eukaryota</taxon>
        <taxon>Viridiplantae</taxon>
        <taxon>Streptophyta</taxon>
        <taxon>Embryophyta</taxon>
        <taxon>Tracheophyta</taxon>
        <taxon>Spermatophyta</taxon>
        <taxon>Magnoliopsida</taxon>
        <taxon>eudicotyledons</taxon>
        <taxon>Gunneridae</taxon>
        <taxon>Pentapetalae</taxon>
        <taxon>asterids</taxon>
        <taxon>campanulids</taxon>
        <taxon>Asterales</taxon>
        <taxon>Asteraceae</taxon>
        <taxon>Cichorioideae</taxon>
        <taxon>Cichorieae</taxon>
        <taxon>Lactucinae</taxon>
        <taxon>Lactuca</taxon>
    </lineage>
</organism>
<keyword evidence="2" id="KW-1185">Reference proteome</keyword>